<organism evidence="2 3">
    <name type="scientific">Podospora pseudopauciseta</name>
    <dbReference type="NCBI Taxonomy" id="2093780"/>
    <lineage>
        <taxon>Eukaryota</taxon>
        <taxon>Fungi</taxon>
        <taxon>Dikarya</taxon>
        <taxon>Ascomycota</taxon>
        <taxon>Pezizomycotina</taxon>
        <taxon>Sordariomycetes</taxon>
        <taxon>Sordariomycetidae</taxon>
        <taxon>Sordariales</taxon>
        <taxon>Podosporaceae</taxon>
        <taxon>Podospora</taxon>
    </lineage>
</organism>
<evidence type="ECO:0000256" key="1">
    <source>
        <dbReference type="SAM" id="SignalP"/>
    </source>
</evidence>
<accession>A0ABR0HDK6</accession>
<gene>
    <name evidence="2" type="primary">KAR2_1</name>
    <name evidence="2" type="ORF">QC763_0069840</name>
</gene>
<sequence>MERRSRSWALGLSIIGFFALLFSAGFVQQVKADDVSEYGTVIGIFYTNDGVVDFSNHPAAAALVFGAAASTCDTVSTLTDRQCGVCGSKSRLGKQEAN</sequence>
<name>A0ABR0HDK6_9PEZI</name>
<comment type="caution">
    <text evidence="2">The sequence shown here is derived from an EMBL/GenBank/DDBJ whole genome shotgun (WGS) entry which is preliminary data.</text>
</comment>
<reference evidence="2 3" key="1">
    <citation type="journal article" date="2023" name="bioRxiv">
        <title>High-quality genome assemblies of four members of thePodospora anserinaspecies complex.</title>
        <authorList>
            <person name="Ament-Velasquez S.L."/>
            <person name="Vogan A.A."/>
            <person name="Wallerman O."/>
            <person name="Hartmann F."/>
            <person name="Gautier V."/>
            <person name="Silar P."/>
            <person name="Giraud T."/>
            <person name="Johannesson H."/>
        </authorList>
    </citation>
    <scope>NUCLEOTIDE SEQUENCE [LARGE SCALE GENOMIC DNA]</scope>
    <source>
        <strain evidence="2 3">CBS 411.78</strain>
    </source>
</reference>
<keyword evidence="3" id="KW-1185">Reference proteome</keyword>
<dbReference type="GeneID" id="87926078"/>
<feature type="signal peptide" evidence="1">
    <location>
        <begin position="1"/>
        <end position="32"/>
    </location>
</feature>
<keyword evidence="1" id="KW-0732">Signal</keyword>
<evidence type="ECO:0000313" key="2">
    <source>
        <dbReference type="EMBL" id="KAK4666151.1"/>
    </source>
</evidence>
<dbReference type="RefSeq" id="XP_062766117.1">
    <property type="nucleotide sequence ID" value="XM_062905967.1"/>
</dbReference>
<dbReference type="EMBL" id="JAFFHB010000005">
    <property type="protein sequence ID" value="KAK4666151.1"/>
    <property type="molecule type" value="Genomic_DNA"/>
</dbReference>
<feature type="chain" id="PRO_5046143923" evidence="1">
    <location>
        <begin position="33"/>
        <end position="98"/>
    </location>
</feature>
<evidence type="ECO:0000313" key="3">
    <source>
        <dbReference type="Proteomes" id="UP001326199"/>
    </source>
</evidence>
<proteinExistence type="predicted"/>
<dbReference type="Proteomes" id="UP001326199">
    <property type="component" value="Unassembled WGS sequence"/>
</dbReference>
<protein>
    <submittedName>
        <fullName evidence="2">ATPase with role in protein import into the ER</fullName>
    </submittedName>
</protein>